<feature type="region of interest" description="Disordered" evidence="1">
    <location>
        <begin position="1"/>
        <end position="49"/>
    </location>
</feature>
<keyword evidence="2" id="KW-1133">Transmembrane helix</keyword>
<name>A0AAD5KER5_9FUNG</name>
<keyword evidence="2" id="KW-0812">Transmembrane</keyword>
<evidence type="ECO:0000256" key="2">
    <source>
        <dbReference type="SAM" id="Phobius"/>
    </source>
</evidence>
<feature type="compositionally biased region" description="Basic and acidic residues" evidence="1">
    <location>
        <begin position="25"/>
        <end position="49"/>
    </location>
</feature>
<dbReference type="GO" id="GO:0006396">
    <property type="term" value="P:RNA processing"/>
    <property type="evidence" value="ECO:0007669"/>
    <property type="project" value="InterPro"/>
</dbReference>
<reference evidence="4" key="1">
    <citation type="journal article" date="2022" name="IScience">
        <title>Evolution of zygomycete secretomes and the origins of terrestrial fungal ecologies.</title>
        <authorList>
            <person name="Chang Y."/>
            <person name="Wang Y."/>
            <person name="Mondo S."/>
            <person name="Ahrendt S."/>
            <person name="Andreopoulos W."/>
            <person name="Barry K."/>
            <person name="Beard J."/>
            <person name="Benny G.L."/>
            <person name="Blankenship S."/>
            <person name="Bonito G."/>
            <person name="Cuomo C."/>
            <person name="Desiro A."/>
            <person name="Gervers K.A."/>
            <person name="Hundley H."/>
            <person name="Kuo A."/>
            <person name="LaButti K."/>
            <person name="Lang B.F."/>
            <person name="Lipzen A."/>
            <person name="O'Donnell K."/>
            <person name="Pangilinan J."/>
            <person name="Reynolds N."/>
            <person name="Sandor L."/>
            <person name="Smith M.E."/>
            <person name="Tsang A."/>
            <person name="Grigoriev I.V."/>
            <person name="Stajich J.E."/>
            <person name="Spatafora J.W."/>
        </authorList>
    </citation>
    <scope>NUCLEOTIDE SEQUENCE</scope>
    <source>
        <strain evidence="4">RSA 2281</strain>
    </source>
</reference>
<keyword evidence="5" id="KW-1185">Reference proteome</keyword>
<keyword evidence="2" id="KW-0472">Membrane</keyword>
<evidence type="ECO:0000313" key="4">
    <source>
        <dbReference type="EMBL" id="KAI9268947.1"/>
    </source>
</evidence>
<dbReference type="EMBL" id="JAIXMP010000008">
    <property type="protein sequence ID" value="KAI9268947.1"/>
    <property type="molecule type" value="Genomic_DNA"/>
</dbReference>
<feature type="domain" description="Wbp11/ELF5/Saf1 N-terminal" evidence="3">
    <location>
        <begin position="5"/>
        <end position="79"/>
    </location>
</feature>
<evidence type="ECO:0000259" key="3">
    <source>
        <dbReference type="Pfam" id="PF09429"/>
    </source>
</evidence>
<proteinExistence type="predicted"/>
<dbReference type="Pfam" id="PF09429">
    <property type="entry name" value="Wbp11"/>
    <property type="match status" value="1"/>
</dbReference>
<sequence>MAKSKRAINPADALRKKQRKRELKKNKEDRKKARELALSKRDTGRVKSDIQKLENQGKLSFSLYNDFRSALAERQKKQQQQHESRKMVYDPKTNKFVPVKIKGKRKRSLFFWRREIIFLEFSFLTFFIF</sequence>
<organism evidence="4 5">
    <name type="scientific">Phascolomyces articulosus</name>
    <dbReference type="NCBI Taxonomy" id="60185"/>
    <lineage>
        <taxon>Eukaryota</taxon>
        <taxon>Fungi</taxon>
        <taxon>Fungi incertae sedis</taxon>
        <taxon>Mucoromycota</taxon>
        <taxon>Mucoromycotina</taxon>
        <taxon>Mucoromycetes</taxon>
        <taxon>Mucorales</taxon>
        <taxon>Lichtheimiaceae</taxon>
        <taxon>Phascolomyces</taxon>
    </lineage>
</organism>
<evidence type="ECO:0000313" key="5">
    <source>
        <dbReference type="Proteomes" id="UP001209540"/>
    </source>
</evidence>
<evidence type="ECO:0000256" key="1">
    <source>
        <dbReference type="SAM" id="MobiDB-lite"/>
    </source>
</evidence>
<dbReference type="AlphaFoldDB" id="A0AAD5KER5"/>
<protein>
    <recommendedName>
        <fullName evidence="3">Wbp11/ELF5/Saf1 N-terminal domain-containing protein</fullName>
    </recommendedName>
</protein>
<dbReference type="Proteomes" id="UP001209540">
    <property type="component" value="Unassembled WGS sequence"/>
</dbReference>
<gene>
    <name evidence="4" type="ORF">BDA99DRAFT_435139</name>
</gene>
<feature type="transmembrane region" description="Helical" evidence="2">
    <location>
        <begin position="110"/>
        <end position="128"/>
    </location>
</feature>
<comment type="caution">
    <text evidence="4">The sequence shown here is derived from an EMBL/GenBank/DDBJ whole genome shotgun (WGS) entry which is preliminary data.</text>
</comment>
<accession>A0AAD5KER5</accession>
<reference evidence="4" key="2">
    <citation type="submission" date="2023-02" db="EMBL/GenBank/DDBJ databases">
        <authorList>
            <consortium name="DOE Joint Genome Institute"/>
            <person name="Mondo S.J."/>
            <person name="Chang Y."/>
            <person name="Wang Y."/>
            <person name="Ahrendt S."/>
            <person name="Andreopoulos W."/>
            <person name="Barry K."/>
            <person name="Beard J."/>
            <person name="Benny G.L."/>
            <person name="Blankenship S."/>
            <person name="Bonito G."/>
            <person name="Cuomo C."/>
            <person name="Desiro A."/>
            <person name="Gervers K.A."/>
            <person name="Hundley H."/>
            <person name="Kuo A."/>
            <person name="LaButti K."/>
            <person name="Lang B.F."/>
            <person name="Lipzen A."/>
            <person name="O'Donnell K."/>
            <person name="Pangilinan J."/>
            <person name="Reynolds N."/>
            <person name="Sandor L."/>
            <person name="Smith M.W."/>
            <person name="Tsang A."/>
            <person name="Grigoriev I.V."/>
            <person name="Stajich J.E."/>
            <person name="Spatafora J.W."/>
        </authorList>
    </citation>
    <scope>NUCLEOTIDE SEQUENCE</scope>
    <source>
        <strain evidence="4">RSA 2281</strain>
    </source>
</reference>
<dbReference type="InterPro" id="IPR019007">
    <property type="entry name" value="Wbp11/ELF5/Saf1_N"/>
</dbReference>